<organism evidence="1">
    <name type="scientific">Gordonia phage Petito</name>
    <dbReference type="NCBI Taxonomy" id="3158876"/>
    <lineage>
        <taxon>Viruses</taxon>
        <taxon>Duplodnaviria</taxon>
        <taxon>Heunggongvirae</taxon>
        <taxon>Uroviricota</taxon>
        <taxon>Caudoviricetes</taxon>
    </lineage>
</organism>
<accession>A0AAU8GPK5</accession>
<sequence length="341" mass="37558">MKLAANNVRNVFKAGQESRVVLATSSSGKVREVHPVSTYSTYSTEFDNPVDLARFPISIHEGPSNLLSGTSENGAYRPKLTSDWARQTRMFDQAFDGNEITIEFIAIDMRQKNYPSGIVIGAGYYASEPILFDFGTDGFRLYVMNYEGSAIYDQVVNMSIPNGSKFTIKRVLNSIAIYINDVFVQLFRDPALDTGGYKIYVGFTTYTTAADISSSFANMKITGSTNQLPTPTGLLDVPRVSVPRSAWTEVAYFYIAQPGYVEIALSAYEWKTTTNFSQRRGKIFVNGAEIFHLTNQNGGSMTANVTLTPNSRISLQAFTDGVNANDRDLAGGIIDVYPIGE</sequence>
<reference evidence="1" key="1">
    <citation type="submission" date="2024-05" db="EMBL/GenBank/DDBJ databases">
        <authorList>
            <person name="Benson E.M."/>
            <person name="Blount M.E."/>
            <person name="Chauhan S."/>
            <person name="Ehrhart J.N."/>
            <person name="Foster A.Z."/>
            <person name="Ingber A.M."/>
            <person name="Julian M.L."/>
            <person name="Kwansah D.N."/>
            <person name="Le T."/>
            <person name="May E.J."/>
            <person name="Mazel E.H."/>
            <person name="Morency E."/>
            <person name="Nelson S.A."/>
            <person name="O'Toole C.T."/>
            <person name="Potter K.E."/>
            <person name="Rue A.R."/>
            <person name="Vita L.A."/>
            <person name="Weigand K.A."/>
            <person name="Monti D.L."/>
            <person name="Russell D.A."/>
            <person name="Jacobs-Sera D."/>
            <person name="Hatfull G.F."/>
        </authorList>
    </citation>
    <scope>NUCLEOTIDE SEQUENCE</scope>
</reference>
<protein>
    <recommendedName>
        <fullName evidence="2">Minor tail protein</fullName>
    </recommendedName>
</protein>
<dbReference type="EMBL" id="PP758912">
    <property type="protein sequence ID" value="XCH43900.1"/>
    <property type="molecule type" value="Genomic_DNA"/>
</dbReference>
<proteinExistence type="predicted"/>
<gene>
    <name evidence="1" type="primary">28</name>
    <name evidence="1" type="ORF">SEA_PETITO_28</name>
</gene>
<evidence type="ECO:0000313" key="1">
    <source>
        <dbReference type="EMBL" id="XCH43900.1"/>
    </source>
</evidence>
<evidence type="ECO:0008006" key="2">
    <source>
        <dbReference type="Google" id="ProtNLM"/>
    </source>
</evidence>
<name>A0AAU8GPK5_9CAUD</name>